<keyword evidence="3 6" id="KW-0647">Proteasome</keyword>
<comment type="subunit">
    <text evidence="6">Component of the proteasome complex.</text>
</comment>
<evidence type="ECO:0000256" key="2">
    <source>
        <dbReference type="ARBA" id="ARBA00022490"/>
    </source>
</evidence>
<sequence length="201" mass="23115">MEYLNSIQAPDYVLVASNHVAASNIIQMKDDHNKMFKMSEKILLLCVGEAGDTMQFAEYIQKNLQLYKICDEYELFSTAAANFTRRNLTDYLWNWTLHHVNLLLAGYHEHEGPTLYYMDYLEALAKALFAAHSFGAFLTLSILDHYYKSSITHEEAVELLKKGLKELQICFILNLPSFSIRINNKDGIHELDTILPSKRSS</sequence>
<evidence type="ECO:0000256" key="3">
    <source>
        <dbReference type="ARBA" id="ARBA00022942"/>
    </source>
</evidence>
<protein>
    <recommendedName>
        <fullName evidence="6">Proteasome subunit beta</fullName>
    </recommendedName>
</protein>
<dbReference type="SUPFAM" id="SSF56235">
    <property type="entry name" value="N-terminal nucleophile aminohydrolases (Ntn hydrolases)"/>
    <property type="match status" value="1"/>
</dbReference>
<dbReference type="OMA" id="GPELTYI"/>
<reference evidence="7" key="2">
    <citation type="submission" date="2025-08" db="UniProtKB">
        <authorList>
            <consortium name="Ensembl"/>
        </authorList>
    </citation>
    <scope>IDENTIFICATION</scope>
</reference>
<evidence type="ECO:0000256" key="5">
    <source>
        <dbReference type="ARBA" id="ARBA00049625"/>
    </source>
</evidence>
<dbReference type="Gene3D" id="3.60.20.10">
    <property type="entry name" value="Glutamine Phosphoribosylpyrophosphate, subunit 1, domain 1"/>
    <property type="match status" value="1"/>
</dbReference>
<evidence type="ECO:0000313" key="7">
    <source>
        <dbReference type="Ensembl" id="ENSVURP00010004718.1"/>
    </source>
</evidence>
<dbReference type="InterPro" id="IPR035206">
    <property type="entry name" value="Proteasome_beta2"/>
</dbReference>
<comment type="subcellular location">
    <subcellularLocation>
        <location evidence="6">Cytoplasm</location>
    </subcellularLocation>
    <subcellularLocation>
        <location evidence="6">Nucleus</location>
    </subcellularLocation>
</comment>
<organism evidence="7 8">
    <name type="scientific">Vombatus ursinus</name>
    <name type="common">Common wombat</name>
    <dbReference type="NCBI Taxonomy" id="29139"/>
    <lineage>
        <taxon>Eukaryota</taxon>
        <taxon>Metazoa</taxon>
        <taxon>Chordata</taxon>
        <taxon>Craniata</taxon>
        <taxon>Vertebrata</taxon>
        <taxon>Euteleostomi</taxon>
        <taxon>Mammalia</taxon>
        <taxon>Metatheria</taxon>
        <taxon>Diprotodontia</taxon>
        <taxon>Vombatidae</taxon>
        <taxon>Vombatus</taxon>
    </lineage>
</organism>
<dbReference type="GeneTree" id="ENSGT00640000091536"/>
<comment type="function">
    <text evidence="5">Non-catalytic component of the 20S core proteasome complex involved in the proteolytic degradation of most intracellular proteins. This complex plays numerous essential roles within the cell by associating with different regulatory particles. Associated with two 19S regulatory particles, forms the 26S proteasome and thus participates in the ATP-dependent degradation of ubiquitinated proteins. The 26S proteasome plays a key role in the maintenance of protein homeostasis by removing misfolded or damaged proteins that could impair cellular functions, and by removing proteins whose functions are no longer required. Associated with the PA200 or PA28, the 20S proteasome mediates ubiquitin-independent protein degradation. This type of proteolysis is required in several pathways including spermatogenesis (20S-PA200 complex) or generation of a subset of MHC class I-presented antigenic peptides (20S-PA28 complex).</text>
</comment>
<name>A0A4X2JYE8_VOMUR</name>
<dbReference type="AlphaFoldDB" id="A0A4X2JYE8"/>
<evidence type="ECO:0000313" key="8">
    <source>
        <dbReference type="Proteomes" id="UP000314987"/>
    </source>
</evidence>
<dbReference type="FunFam" id="3.60.20.10:FF:000008">
    <property type="entry name" value="Proteasome subunit beta type-4"/>
    <property type="match status" value="1"/>
</dbReference>
<dbReference type="PANTHER" id="PTHR32194:SF2">
    <property type="entry name" value="PROTEASOME SUBUNIT BETA TYPE-1"/>
    <property type="match status" value="1"/>
</dbReference>
<dbReference type="Proteomes" id="UP000314987">
    <property type="component" value="Unassembled WGS sequence"/>
</dbReference>
<evidence type="ECO:0000256" key="1">
    <source>
        <dbReference type="ARBA" id="ARBA00011656"/>
    </source>
</evidence>
<dbReference type="InterPro" id="IPR023333">
    <property type="entry name" value="Proteasome_suB-type"/>
</dbReference>
<reference evidence="7" key="3">
    <citation type="submission" date="2025-09" db="UniProtKB">
        <authorList>
            <consortium name="Ensembl"/>
        </authorList>
    </citation>
    <scope>IDENTIFICATION</scope>
</reference>
<proteinExistence type="inferred from homology"/>
<dbReference type="Ensembl" id="ENSVURT00010005354.1">
    <property type="protein sequence ID" value="ENSVURP00010004718.1"/>
    <property type="gene ID" value="ENSVURG00010003750.1"/>
</dbReference>
<dbReference type="GO" id="GO:0005737">
    <property type="term" value="C:cytoplasm"/>
    <property type="evidence" value="ECO:0007669"/>
    <property type="project" value="UniProtKB-SubCell"/>
</dbReference>
<keyword evidence="8" id="KW-1185">Reference proteome</keyword>
<dbReference type="CDD" id="cd03758">
    <property type="entry name" value="proteasome_beta_type_2"/>
    <property type="match status" value="1"/>
</dbReference>
<keyword evidence="2 6" id="KW-0963">Cytoplasm</keyword>
<dbReference type="InterPro" id="IPR001353">
    <property type="entry name" value="Proteasome_sua/b"/>
</dbReference>
<reference evidence="8" key="1">
    <citation type="submission" date="2018-12" db="EMBL/GenBank/DDBJ databases">
        <authorList>
            <person name="Yazar S."/>
        </authorList>
    </citation>
    <scope>NUCLEOTIDE SEQUENCE [LARGE SCALE GENOMIC DNA]</scope>
</reference>
<dbReference type="GO" id="GO:0005634">
    <property type="term" value="C:nucleus"/>
    <property type="evidence" value="ECO:0007669"/>
    <property type="project" value="UniProtKB-SubCell"/>
</dbReference>
<comment type="subunit">
    <text evidence="1">The 26S proteasome consists of a 20S proteasome core and two 19S regulatory subunits. The 20S proteasome core is a barrel-shaped complex made of 28 subunits that are arranged in four stacked rings. The two outer rings are each formed by seven alpha subunits, and the two inner rings are formed by seven beta subunits. The proteolytic activity is exerted by three beta-subunits PSMB5, PSMB6 and PSMB7.</text>
</comment>
<dbReference type="GO" id="GO:0010498">
    <property type="term" value="P:proteasomal protein catabolic process"/>
    <property type="evidence" value="ECO:0007669"/>
    <property type="project" value="InterPro"/>
</dbReference>
<accession>A0A4X2JYE8</accession>
<dbReference type="GO" id="GO:0005839">
    <property type="term" value="C:proteasome core complex"/>
    <property type="evidence" value="ECO:0007669"/>
    <property type="project" value="InterPro"/>
</dbReference>
<dbReference type="STRING" id="29139.ENSVURP00010004718"/>
<evidence type="ECO:0000256" key="4">
    <source>
        <dbReference type="ARBA" id="ARBA00023242"/>
    </source>
</evidence>
<comment type="function">
    <text evidence="6">Component of the proteasome, a multicatalytic proteinase complex which is characterized by its ability to cleave peptides with Arg, Phe, Tyr, Leu, and Glu adjacent to the leaving group at neutral or slightly basic pH. The proteasome has an ATP-dependent proteolytic activity.</text>
</comment>
<keyword evidence="4 6" id="KW-0539">Nucleus</keyword>
<dbReference type="Pfam" id="PF00227">
    <property type="entry name" value="Proteasome"/>
    <property type="match status" value="1"/>
</dbReference>
<dbReference type="PANTHER" id="PTHR32194">
    <property type="entry name" value="METALLOPROTEASE TLDD"/>
    <property type="match status" value="1"/>
</dbReference>
<evidence type="ECO:0000256" key="6">
    <source>
        <dbReference type="RuleBase" id="RU004203"/>
    </source>
</evidence>
<dbReference type="InterPro" id="IPR029055">
    <property type="entry name" value="Ntn_hydrolases_N"/>
</dbReference>
<comment type="similarity">
    <text evidence="6">Belongs to the peptidase T1B family.</text>
</comment>